<feature type="transmembrane region" description="Helical" evidence="3">
    <location>
        <begin position="264"/>
        <end position="286"/>
    </location>
</feature>
<dbReference type="Proteomes" id="UP000279336">
    <property type="component" value="Unassembled WGS sequence"/>
</dbReference>
<keyword evidence="3" id="KW-1133">Transmembrane helix</keyword>
<keyword evidence="3" id="KW-0812">Transmembrane</keyword>
<feature type="region of interest" description="Disordered" evidence="2">
    <location>
        <begin position="1"/>
        <end position="33"/>
    </location>
</feature>
<dbReference type="CDD" id="cd04179">
    <property type="entry name" value="DPM_DPG-synthase_like"/>
    <property type="match status" value="1"/>
</dbReference>
<comment type="similarity">
    <text evidence="1">Belongs to the glycosyltransferase 2 family.</text>
</comment>
<feature type="transmembrane region" description="Helical" evidence="3">
    <location>
        <begin position="298"/>
        <end position="318"/>
    </location>
</feature>
<dbReference type="InterPro" id="IPR029044">
    <property type="entry name" value="Nucleotide-diphossugar_trans"/>
</dbReference>
<evidence type="ECO:0000256" key="3">
    <source>
        <dbReference type="SAM" id="Phobius"/>
    </source>
</evidence>
<reference evidence="5 6" key="1">
    <citation type="submission" date="2018-10" db="EMBL/GenBank/DDBJ databases">
        <title>Propionibacterium australiense Genome Sequencing and Assembly.</title>
        <authorList>
            <person name="Bernier A.-M."/>
            <person name="Bernard K."/>
        </authorList>
    </citation>
    <scope>NUCLEOTIDE SEQUENCE [LARGE SCALE GENOMIC DNA]</scope>
    <source>
        <strain evidence="5 6">NML98A078</strain>
    </source>
</reference>
<accession>A0A8B3FHI7</accession>
<evidence type="ECO:0000313" key="6">
    <source>
        <dbReference type="Proteomes" id="UP000279336"/>
    </source>
</evidence>
<dbReference type="InterPro" id="IPR001173">
    <property type="entry name" value="Glyco_trans_2-like"/>
</dbReference>
<keyword evidence="3" id="KW-0472">Membrane</keyword>
<feature type="domain" description="Glycosyltransferase 2-like" evidence="4">
    <location>
        <begin position="44"/>
        <end position="196"/>
    </location>
</feature>
<dbReference type="Gene3D" id="3.90.550.10">
    <property type="entry name" value="Spore Coat Polysaccharide Biosynthesis Protein SpsA, Chain A"/>
    <property type="match status" value="1"/>
</dbReference>
<evidence type="ECO:0000256" key="1">
    <source>
        <dbReference type="ARBA" id="ARBA00006739"/>
    </source>
</evidence>
<dbReference type="AlphaFoldDB" id="A0A8B3FHI7"/>
<evidence type="ECO:0000259" key="4">
    <source>
        <dbReference type="Pfam" id="PF00535"/>
    </source>
</evidence>
<dbReference type="PANTHER" id="PTHR48090:SF7">
    <property type="entry name" value="RFBJ PROTEIN"/>
    <property type="match status" value="1"/>
</dbReference>
<dbReference type="SUPFAM" id="SSF53448">
    <property type="entry name" value="Nucleotide-diphospho-sugar transferases"/>
    <property type="match status" value="1"/>
</dbReference>
<dbReference type="EMBL" id="RCIW01000019">
    <property type="protein sequence ID" value="RLP07102.1"/>
    <property type="molecule type" value="Genomic_DNA"/>
</dbReference>
<keyword evidence="5" id="KW-0808">Transferase</keyword>
<dbReference type="Pfam" id="PF00535">
    <property type="entry name" value="Glycos_transf_2"/>
    <property type="match status" value="1"/>
</dbReference>
<dbReference type="GO" id="GO:0016740">
    <property type="term" value="F:transferase activity"/>
    <property type="evidence" value="ECO:0007669"/>
    <property type="project" value="UniProtKB-KW"/>
</dbReference>
<dbReference type="PANTHER" id="PTHR48090">
    <property type="entry name" value="UNDECAPRENYL-PHOSPHATE 4-DEOXY-4-FORMAMIDO-L-ARABINOSE TRANSFERASE-RELATED"/>
    <property type="match status" value="1"/>
</dbReference>
<organism evidence="5 6">
    <name type="scientific">Propionibacterium australiense</name>
    <dbReference type="NCBI Taxonomy" id="119981"/>
    <lineage>
        <taxon>Bacteria</taxon>
        <taxon>Bacillati</taxon>
        <taxon>Actinomycetota</taxon>
        <taxon>Actinomycetes</taxon>
        <taxon>Propionibacteriales</taxon>
        <taxon>Propionibacteriaceae</taxon>
        <taxon>Propionibacterium</taxon>
    </lineage>
</organism>
<dbReference type="OrthoDB" id="3177103at2"/>
<sequence length="343" mass="38284">MRPTAGHGLGEHPSGYDPLVNEPVKRPGTPPDPDAYKDLRIVAIVPCYNEEAAIAKVVTDLREAVPPMEIYVYDNNSSDNTAAVAEAAGAIVRFEERKGKGNVVRRAFADIDADVYVMIDGDDTYDTADLPAMIDLLLRGPYDHVLGCRQDDAEDSKYRPGHAAGNRAFNRFVSWTFGEQVTDMLSGYRVFSRRFVKSFPATSRAFEIETELTVHNMSLRVPNAEHPCGFRDRAEGTESKLNTFSDGFKILGLIISLTRHERPVFFYGIWSVLCILVGLLVGIPVITEFTRTHLVPRLPSALLATGLILIGVVMWMLGQILEGIRRNRREEARLQYLQYAAPR</sequence>
<name>A0A8B3FHI7_9ACTN</name>
<evidence type="ECO:0000256" key="2">
    <source>
        <dbReference type="SAM" id="MobiDB-lite"/>
    </source>
</evidence>
<comment type="caution">
    <text evidence="5">The sequence shown here is derived from an EMBL/GenBank/DDBJ whole genome shotgun (WGS) entry which is preliminary data.</text>
</comment>
<gene>
    <name evidence="5" type="ORF">D7U36_11330</name>
</gene>
<evidence type="ECO:0000313" key="5">
    <source>
        <dbReference type="EMBL" id="RLP07102.1"/>
    </source>
</evidence>
<protein>
    <submittedName>
        <fullName evidence="5">Glycosyltransferase</fullName>
    </submittedName>
</protein>
<dbReference type="InterPro" id="IPR050256">
    <property type="entry name" value="Glycosyltransferase_2"/>
</dbReference>
<proteinExistence type="inferred from homology"/>